<evidence type="ECO:0000313" key="7">
    <source>
        <dbReference type="Proteomes" id="UP001385892"/>
    </source>
</evidence>
<dbReference type="Proteomes" id="UP001385892">
    <property type="component" value="Unassembled WGS sequence"/>
</dbReference>
<proteinExistence type="predicted"/>
<dbReference type="InterPro" id="IPR001034">
    <property type="entry name" value="DeoR_HTH"/>
</dbReference>
<keyword evidence="4" id="KW-0804">Transcription</keyword>
<dbReference type="Pfam" id="PF08220">
    <property type="entry name" value="HTH_DeoR"/>
    <property type="match status" value="1"/>
</dbReference>
<evidence type="ECO:0000256" key="1">
    <source>
        <dbReference type="ARBA" id="ARBA00022491"/>
    </source>
</evidence>
<dbReference type="PROSITE" id="PS00894">
    <property type="entry name" value="HTH_DEOR_1"/>
    <property type="match status" value="1"/>
</dbReference>
<dbReference type="GO" id="GO:0003677">
    <property type="term" value="F:DNA binding"/>
    <property type="evidence" value="ECO:0007669"/>
    <property type="project" value="UniProtKB-KW"/>
</dbReference>
<dbReference type="SMART" id="SM00420">
    <property type="entry name" value="HTH_DEOR"/>
    <property type="match status" value="1"/>
</dbReference>
<evidence type="ECO:0000256" key="4">
    <source>
        <dbReference type="ARBA" id="ARBA00023163"/>
    </source>
</evidence>
<dbReference type="PROSITE" id="PS51000">
    <property type="entry name" value="HTH_DEOR_2"/>
    <property type="match status" value="1"/>
</dbReference>
<evidence type="ECO:0000256" key="2">
    <source>
        <dbReference type="ARBA" id="ARBA00023015"/>
    </source>
</evidence>
<sequence length="255" mass="26429">MLTRQRKQHILEALRRDGQVIARALSEELALSEDTIRRDLRELAAEGLLQRVHGGALPLAPAEADFPGREKIATADKRLIGRAAARMVLPGQVVFIDGGTTAVQMARHLPASLRATVVTHSPSVAVELAGHAGVEVVLVGGRLFKHSMVAVGAAALQAIAQVRADTYFMGVTGVQAQAGLTTADLEEAHIKRALMAASAETVVLASSEKIGVASACVIHPLGPGVTLLVAPTAPAKALAALRKAAARIVQADAAA</sequence>
<dbReference type="PANTHER" id="PTHR30363:SF4">
    <property type="entry name" value="GLYCEROL-3-PHOSPHATE REGULON REPRESSOR"/>
    <property type="match status" value="1"/>
</dbReference>
<organism evidence="6 7">
    <name type="scientific">Variovorax rhizosphaerae</name>
    <dbReference type="NCBI Taxonomy" id="1836200"/>
    <lineage>
        <taxon>Bacteria</taxon>
        <taxon>Pseudomonadati</taxon>
        <taxon>Pseudomonadota</taxon>
        <taxon>Betaproteobacteria</taxon>
        <taxon>Burkholderiales</taxon>
        <taxon>Comamonadaceae</taxon>
        <taxon>Variovorax</taxon>
    </lineage>
</organism>
<dbReference type="InterPro" id="IPR036388">
    <property type="entry name" value="WH-like_DNA-bd_sf"/>
</dbReference>
<dbReference type="Gene3D" id="1.10.10.10">
    <property type="entry name" value="Winged helix-like DNA-binding domain superfamily/Winged helix DNA-binding domain"/>
    <property type="match status" value="1"/>
</dbReference>
<comment type="caution">
    <text evidence="6">The sequence shown here is derived from an EMBL/GenBank/DDBJ whole genome shotgun (WGS) entry which is preliminary data.</text>
</comment>
<dbReference type="SMART" id="SM01134">
    <property type="entry name" value="DeoRC"/>
    <property type="match status" value="1"/>
</dbReference>
<dbReference type="InterPro" id="IPR018356">
    <property type="entry name" value="Tscrpt_reg_HTH_DeoR_CS"/>
</dbReference>
<dbReference type="InterPro" id="IPR014036">
    <property type="entry name" value="DeoR-like_C"/>
</dbReference>
<keyword evidence="2" id="KW-0805">Transcription regulation</keyword>
<keyword evidence="1" id="KW-0678">Repressor</keyword>
<reference evidence="6 7" key="1">
    <citation type="submission" date="2024-03" db="EMBL/GenBank/DDBJ databases">
        <title>Novel species of the genus Variovorax.</title>
        <authorList>
            <person name="Liu Q."/>
            <person name="Xin Y.-H."/>
        </authorList>
    </citation>
    <scope>NUCLEOTIDE SEQUENCE [LARGE SCALE GENOMIC DNA]</scope>
    <source>
        <strain evidence="6 7">KACC 18900</strain>
    </source>
</reference>
<evidence type="ECO:0000259" key="5">
    <source>
        <dbReference type="PROSITE" id="PS51000"/>
    </source>
</evidence>
<dbReference type="PRINTS" id="PR00037">
    <property type="entry name" value="HTHLACR"/>
</dbReference>
<name>A0ABU8WDB3_9BURK</name>
<gene>
    <name evidence="6" type="ORF">WKW82_02405</name>
</gene>
<dbReference type="RefSeq" id="WP_340340647.1">
    <property type="nucleotide sequence ID" value="NZ_JBBKZT010000001.1"/>
</dbReference>
<keyword evidence="3 6" id="KW-0238">DNA-binding</keyword>
<dbReference type="InterPro" id="IPR050313">
    <property type="entry name" value="Carb_Metab_HTH_regulators"/>
</dbReference>
<dbReference type="InterPro" id="IPR036390">
    <property type="entry name" value="WH_DNA-bd_sf"/>
</dbReference>
<accession>A0ABU8WDB3</accession>
<dbReference type="PANTHER" id="PTHR30363">
    <property type="entry name" value="HTH-TYPE TRANSCRIPTIONAL REGULATOR SRLR-RELATED"/>
    <property type="match status" value="1"/>
</dbReference>
<dbReference type="Pfam" id="PF00455">
    <property type="entry name" value="DeoRC"/>
    <property type="match status" value="1"/>
</dbReference>
<dbReference type="InterPro" id="IPR037171">
    <property type="entry name" value="NagB/RpiA_transferase-like"/>
</dbReference>
<dbReference type="EMBL" id="JBBKZT010000001">
    <property type="protein sequence ID" value="MEJ8845481.1"/>
    <property type="molecule type" value="Genomic_DNA"/>
</dbReference>
<keyword evidence="7" id="KW-1185">Reference proteome</keyword>
<dbReference type="SUPFAM" id="SSF46785">
    <property type="entry name" value="Winged helix' DNA-binding domain"/>
    <property type="match status" value="1"/>
</dbReference>
<feature type="domain" description="HTH deoR-type" evidence="5">
    <location>
        <begin position="3"/>
        <end position="58"/>
    </location>
</feature>
<evidence type="ECO:0000256" key="3">
    <source>
        <dbReference type="ARBA" id="ARBA00023125"/>
    </source>
</evidence>
<dbReference type="Gene3D" id="3.40.50.1360">
    <property type="match status" value="1"/>
</dbReference>
<dbReference type="SUPFAM" id="SSF100950">
    <property type="entry name" value="NagB/RpiA/CoA transferase-like"/>
    <property type="match status" value="1"/>
</dbReference>
<evidence type="ECO:0000313" key="6">
    <source>
        <dbReference type="EMBL" id="MEJ8845481.1"/>
    </source>
</evidence>
<protein>
    <submittedName>
        <fullName evidence="6">DeoR/GlpR family DNA-binding transcription regulator</fullName>
    </submittedName>
</protein>